<dbReference type="PATRIC" id="fig|159743.3.peg.5611"/>
<gene>
    <name evidence="1" type="ORF">QD47_25330</name>
</gene>
<dbReference type="AlphaFoldDB" id="A0A0D7WW43"/>
<comment type="caution">
    <text evidence="1">The sequence shown here is derived from an EMBL/GenBank/DDBJ whole genome shotgun (WGS) entry which is preliminary data.</text>
</comment>
<dbReference type="Proteomes" id="UP000032534">
    <property type="component" value="Unassembled WGS sequence"/>
</dbReference>
<dbReference type="RefSeq" id="WP_044648708.1">
    <property type="nucleotide sequence ID" value="NZ_JTHP01000074.1"/>
</dbReference>
<proteinExistence type="predicted"/>
<dbReference type="GO" id="GO:0006400">
    <property type="term" value="P:tRNA modification"/>
    <property type="evidence" value="ECO:0007669"/>
    <property type="project" value="InterPro"/>
</dbReference>
<evidence type="ECO:0000313" key="1">
    <source>
        <dbReference type="EMBL" id="KJD42943.1"/>
    </source>
</evidence>
<dbReference type="Gene3D" id="3.20.20.105">
    <property type="entry name" value="Queuine tRNA-ribosyltransferase-like"/>
    <property type="match status" value="1"/>
</dbReference>
<sequence>MNYFTIKAIEKEKLFVRNVRKAKQGMKISTGKGKMNFIESITNKYVYFKTEKSREAIRVPREKIRQAIEYLLYRRMVTREKLGEIYKYNSFLMGLLRHMFIHMSDLAWIKRSLGKSKILRLVLRGTRFFFAGAEKSAGDLATIKQHGGRFVLFSFWNLRCDKNETWKYHIKRLGLKVLLDSGEYSMYRLRKRIEAAQTKMLGLKEGTNNWVKQADELLKMEMKKENPVRIEDYAKFILKHKSVLYDAFNLDRTGDPEESMFNLNYLYRRGIKAIPIWHPQSPIEALEALIKDDRDFDVIAIGGLLSLKHEDRYKVVNSIMKNYGEHQCFHLLGCSSPLIFKGDTFQCDSTGPLMGRRYKTIITENGHIKMDKTMDQKWTKEKCFAYNIKRLSSLEDFHPSEQLEFLIPPSFSTETLTLF</sequence>
<reference evidence="1 2" key="1">
    <citation type="submission" date="2014-11" db="EMBL/GenBank/DDBJ databases">
        <title>Draft Genome Sequences of Paenibacillus polymyxa NRRL B-30509 and Paenibacillus terrae NRRL B-30644, Strains from a Poultry Environment that Produce Tridecaptin A and Paenicidins.</title>
        <authorList>
            <person name="van Belkum M.J."/>
            <person name="Lohans C.T."/>
            <person name="Vederas J.C."/>
        </authorList>
    </citation>
    <scope>NUCLEOTIDE SEQUENCE [LARGE SCALE GENOMIC DNA]</scope>
    <source>
        <strain evidence="1 2">NRRL B-30644</strain>
    </source>
</reference>
<evidence type="ECO:0000313" key="2">
    <source>
        <dbReference type="Proteomes" id="UP000032534"/>
    </source>
</evidence>
<protein>
    <submittedName>
        <fullName evidence="1">Uncharacterized protein</fullName>
    </submittedName>
</protein>
<dbReference type="SUPFAM" id="SSF51713">
    <property type="entry name" value="tRNA-guanine transglycosylase"/>
    <property type="match status" value="1"/>
</dbReference>
<accession>A0A0D7WW43</accession>
<keyword evidence="2" id="KW-1185">Reference proteome</keyword>
<dbReference type="OrthoDB" id="2836045at2"/>
<dbReference type="EMBL" id="JTHP01000074">
    <property type="protein sequence ID" value="KJD42943.1"/>
    <property type="molecule type" value="Genomic_DNA"/>
</dbReference>
<name>A0A0D7WW43_9BACL</name>
<dbReference type="InterPro" id="IPR036511">
    <property type="entry name" value="TGT-like_sf"/>
</dbReference>
<organism evidence="1 2">
    <name type="scientific">Paenibacillus terrae</name>
    <dbReference type="NCBI Taxonomy" id="159743"/>
    <lineage>
        <taxon>Bacteria</taxon>
        <taxon>Bacillati</taxon>
        <taxon>Bacillota</taxon>
        <taxon>Bacilli</taxon>
        <taxon>Bacillales</taxon>
        <taxon>Paenibacillaceae</taxon>
        <taxon>Paenibacillus</taxon>
    </lineage>
</organism>